<name>A0AAW0BI10_9AGAR</name>
<evidence type="ECO:0000313" key="1">
    <source>
        <dbReference type="EMBL" id="KAK7026108.1"/>
    </source>
</evidence>
<proteinExistence type="predicted"/>
<dbReference type="Gene3D" id="1.20.1280.50">
    <property type="match status" value="1"/>
</dbReference>
<evidence type="ECO:0008006" key="3">
    <source>
        <dbReference type="Google" id="ProtNLM"/>
    </source>
</evidence>
<evidence type="ECO:0000313" key="2">
    <source>
        <dbReference type="Proteomes" id="UP001383192"/>
    </source>
</evidence>
<dbReference type="Proteomes" id="UP001383192">
    <property type="component" value="Unassembled WGS sequence"/>
</dbReference>
<organism evidence="1 2">
    <name type="scientific">Paramarasmius palmivorus</name>
    <dbReference type="NCBI Taxonomy" id="297713"/>
    <lineage>
        <taxon>Eukaryota</taxon>
        <taxon>Fungi</taxon>
        <taxon>Dikarya</taxon>
        <taxon>Basidiomycota</taxon>
        <taxon>Agaricomycotina</taxon>
        <taxon>Agaricomycetes</taxon>
        <taxon>Agaricomycetidae</taxon>
        <taxon>Agaricales</taxon>
        <taxon>Marasmiineae</taxon>
        <taxon>Marasmiaceae</taxon>
        <taxon>Paramarasmius</taxon>
    </lineage>
</organism>
<dbReference type="EMBL" id="JAYKXP010000106">
    <property type="protein sequence ID" value="KAK7026108.1"/>
    <property type="molecule type" value="Genomic_DNA"/>
</dbReference>
<sequence>MHGMAIRRYLITVSVSERSFRFLPTWSVIRVRTVPQFFFLLFLAIKVLKPRYSFRNIAGHEGRSIHNIDINLSKSRPPSRITIGRFPNEVLLHFFGISRDHATEEDIDDFDLDPDELFRKTHPILAVSQTCSHWRTLALSSPQLWASIHVRFHESDDLERAFTMRDTVSLYLQRSANLPLDIDVHAFSSEFDGPLHHQACLLLFKHGSRWRHLTLQLDRQDPLILPRMPLLESFSISKLEAGILALFVQRSSVGEMKRFEAPRLRRLEVTAPMRIGFSNFFDTKALTHLVLCAPHITDFLNILRSATNLLGLELMGMSGVADISRPSTVTSNLRKLIATGLTATSFLALFRHVTLPSLSMLEMLASEHCDAPSKDGQQVFYSFIQRSKPPLKELQFDTDLLPGRIGDVGRILHMLPSITIFGGHIKEELQPALLEMVKSREVLPNLENLVLLLWEGLGTCGSLLIRVLKDRMKGTGSVGALKSFKLRCNTKHLHAEVEAGLKELEKHGLEIEWDIDPEWPYRASDFALSAF</sequence>
<protein>
    <recommendedName>
        <fullName evidence="3">F-box domain-containing protein</fullName>
    </recommendedName>
</protein>
<gene>
    <name evidence="1" type="ORF">VNI00_015683</name>
</gene>
<keyword evidence="2" id="KW-1185">Reference proteome</keyword>
<dbReference type="AlphaFoldDB" id="A0AAW0BI10"/>
<comment type="caution">
    <text evidence="1">The sequence shown here is derived from an EMBL/GenBank/DDBJ whole genome shotgun (WGS) entry which is preliminary data.</text>
</comment>
<accession>A0AAW0BI10</accession>
<reference evidence="1 2" key="1">
    <citation type="submission" date="2024-01" db="EMBL/GenBank/DDBJ databases">
        <title>A draft genome for a cacao thread blight-causing isolate of Paramarasmius palmivorus.</title>
        <authorList>
            <person name="Baruah I.K."/>
            <person name="Bukari Y."/>
            <person name="Amoako-Attah I."/>
            <person name="Meinhardt L.W."/>
            <person name="Bailey B.A."/>
            <person name="Cohen S.P."/>
        </authorList>
    </citation>
    <scope>NUCLEOTIDE SEQUENCE [LARGE SCALE GENOMIC DNA]</scope>
    <source>
        <strain evidence="1 2">GH-12</strain>
    </source>
</reference>